<dbReference type="AlphaFoldDB" id="A0A182IGW7"/>
<organism evidence="1 2">
    <name type="scientific">Anopheles arabiensis</name>
    <name type="common">Mosquito</name>
    <dbReference type="NCBI Taxonomy" id="7173"/>
    <lineage>
        <taxon>Eukaryota</taxon>
        <taxon>Metazoa</taxon>
        <taxon>Ecdysozoa</taxon>
        <taxon>Arthropoda</taxon>
        <taxon>Hexapoda</taxon>
        <taxon>Insecta</taxon>
        <taxon>Pterygota</taxon>
        <taxon>Neoptera</taxon>
        <taxon>Endopterygota</taxon>
        <taxon>Diptera</taxon>
        <taxon>Nematocera</taxon>
        <taxon>Culicoidea</taxon>
        <taxon>Culicidae</taxon>
        <taxon>Anophelinae</taxon>
        <taxon>Anopheles</taxon>
    </lineage>
</organism>
<dbReference type="EnsemblMetazoa" id="AARA014703-RB">
    <property type="protein sequence ID" value="AARA014703-PB"/>
    <property type="gene ID" value="AARA014703"/>
</dbReference>
<keyword evidence="2" id="KW-1185">Reference proteome</keyword>
<sequence>TIGAARRTWNRQTFVAKGHDYFSSGSYSLNLLHDRIPLVARVLENMVNLRTTIMQAGALAST</sequence>
<dbReference type="EnsemblMetazoa" id="AARA014703-RA">
    <property type="protein sequence ID" value="AARA014703-PA"/>
    <property type="gene ID" value="AARA014703"/>
</dbReference>
<evidence type="ECO:0000313" key="1">
    <source>
        <dbReference type="EnsemblMetazoa" id="AARA014703-PC"/>
    </source>
</evidence>
<dbReference type="EMBL" id="APCN01000224">
    <property type="status" value="NOT_ANNOTATED_CDS"/>
    <property type="molecule type" value="Genomic_DNA"/>
</dbReference>
<reference evidence="2" key="1">
    <citation type="submission" date="2013-03" db="EMBL/GenBank/DDBJ databases">
        <title>The Genome Sequence of Anopheles arabiensis DONG5_A.</title>
        <authorList>
            <consortium name="The Broad Institute Genomics Platform"/>
            <person name="Neafsey D.E."/>
            <person name="Howell P."/>
            <person name="Walker B."/>
            <person name="Young S.K."/>
            <person name="Zeng Q."/>
            <person name="Gargeya S."/>
            <person name="Fitzgerald M."/>
            <person name="Haas B."/>
            <person name="Abouelleil A."/>
            <person name="Allen A.W."/>
            <person name="Alvarado L."/>
            <person name="Arachchi H.M."/>
            <person name="Berlin A.M."/>
            <person name="Chapman S.B."/>
            <person name="Gainer-Dewar J."/>
            <person name="Goldberg J."/>
            <person name="Griggs A."/>
            <person name="Gujja S."/>
            <person name="Hansen M."/>
            <person name="Howarth C."/>
            <person name="Imamovic A."/>
            <person name="Ireland A."/>
            <person name="Larimer J."/>
            <person name="McCowan C."/>
            <person name="Murphy C."/>
            <person name="Pearson M."/>
            <person name="Poon T.W."/>
            <person name="Priest M."/>
            <person name="Roberts A."/>
            <person name="Saif S."/>
            <person name="Shea T."/>
            <person name="Sisk P."/>
            <person name="Sykes S."/>
            <person name="Wortman J."/>
            <person name="Nusbaum C."/>
            <person name="Birren B."/>
        </authorList>
    </citation>
    <scope>NUCLEOTIDE SEQUENCE [LARGE SCALE GENOMIC DNA]</scope>
    <source>
        <strain evidence="2">Dongola</strain>
    </source>
</reference>
<dbReference type="VEuPathDB" id="VectorBase:AARA014703"/>
<reference evidence="1" key="2">
    <citation type="submission" date="2022-08" db="UniProtKB">
        <authorList>
            <consortium name="EnsemblMetazoa"/>
        </authorList>
    </citation>
    <scope>IDENTIFICATION</scope>
    <source>
        <strain evidence="1">Dongola</strain>
    </source>
</reference>
<protein>
    <submittedName>
        <fullName evidence="1">Uncharacterized protein</fullName>
    </submittedName>
</protein>
<dbReference type="EnsemblMetazoa" id="AARA014703-RC">
    <property type="protein sequence ID" value="AARA014703-PC"/>
    <property type="gene ID" value="AARA014703"/>
</dbReference>
<dbReference type="Proteomes" id="UP000075840">
    <property type="component" value="Unassembled WGS sequence"/>
</dbReference>
<evidence type="ECO:0000313" key="2">
    <source>
        <dbReference type="Proteomes" id="UP000075840"/>
    </source>
</evidence>
<proteinExistence type="predicted"/>
<accession>A0A182IGW7</accession>
<name>A0A182IGW7_ANOAR</name>